<keyword evidence="9" id="KW-0966">Cell projection</keyword>
<evidence type="ECO:0000256" key="9">
    <source>
        <dbReference type="ARBA" id="ARBA00023273"/>
    </source>
</evidence>
<proteinExistence type="inferred from homology"/>
<keyword evidence="7 11" id="KW-0505">Motor protein</keyword>
<dbReference type="GO" id="GO:0030286">
    <property type="term" value="C:dynein complex"/>
    <property type="evidence" value="ECO:0007669"/>
    <property type="project" value="UniProtKB-KW"/>
</dbReference>
<dbReference type="CDD" id="cd21453">
    <property type="entry name" value="DLC-like_DNAL4"/>
    <property type="match status" value="1"/>
</dbReference>
<dbReference type="SMART" id="SM01375">
    <property type="entry name" value="Dynein_light"/>
    <property type="match status" value="1"/>
</dbReference>
<dbReference type="VEuPathDB" id="CryptoDB:Cvel_13310"/>
<keyword evidence="4 11" id="KW-0493">Microtubule</keyword>
<dbReference type="PhylomeDB" id="A0A0G4IDC7"/>
<dbReference type="InterPro" id="IPR001372">
    <property type="entry name" value="Dynein_light_chain_typ-1/2"/>
</dbReference>
<protein>
    <recommendedName>
        <fullName evidence="11">Dynein light chain</fullName>
    </recommendedName>
</protein>
<evidence type="ECO:0000256" key="7">
    <source>
        <dbReference type="ARBA" id="ARBA00023175"/>
    </source>
</evidence>
<accession>A0A0G4IDC7</accession>
<dbReference type="SUPFAM" id="SSF54648">
    <property type="entry name" value="DLC"/>
    <property type="match status" value="1"/>
</dbReference>
<comment type="function">
    <text evidence="10">Force generating protein of respiratory cilia. Produces force towards the minus ends of microtubules. Dynein has ATPase activity.</text>
</comment>
<name>A0A0G4IDC7_9ALVE</name>
<evidence type="ECO:0000256" key="5">
    <source>
        <dbReference type="ARBA" id="ARBA00023017"/>
    </source>
</evidence>
<evidence type="ECO:0000256" key="4">
    <source>
        <dbReference type="ARBA" id="ARBA00022701"/>
    </source>
</evidence>
<evidence type="ECO:0000256" key="10">
    <source>
        <dbReference type="ARBA" id="ARBA00057688"/>
    </source>
</evidence>
<keyword evidence="6" id="KW-0969">Cilium</keyword>
<organism evidence="12">
    <name type="scientific">Chromera velia CCMP2878</name>
    <dbReference type="NCBI Taxonomy" id="1169474"/>
    <lineage>
        <taxon>Eukaryota</taxon>
        <taxon>Sar</taxon>
        <taxon>Alveolata</taxon>
        <taxon>Colpodellida</taxon>
        <taxon>Chromeraceae</taxon>
        <taxon>Chromera</taxon>
    </lineage>
</organism>
<sequence>MAGRPIPSDLKKQMNKAVVQKTDMDSEKATEVIDIISGAIDKNSLATGVNQEAACRAIKEHLDKQYGALWHCTMGEGFAFDVTAQDGTLMYCFYQGSLAVLCFKC</sequence>
<dbReference type="EMBL" id="CDMZ01005847">
    <property type="protein sequence ID" value="CEM55155.1"/>
    <property type="molecule type" value="Genomic_DNA"/>
</dbReference>
<dbReference type="PANTHER" id="PTHR11886">
    <property type="entry name" value="DYNEIN LIGHT CHAIN"/>
    <property type="match status" value="1"/>
</dbReference>
<keyword evidence="8 11" id="KW-0206">Cytoskeleton</keyword>
<evidence type="ECO:0000256" key="1">
    <source>
        <dbReference type="ARBA" id="ARBA00004430"/>
    </source>
</evidence>
<keyword evidence="5 11" id="KW-0243">Dynein</keyword>
<dbReference type="GO" id="GO:0005930">
    <property type="term" value="C:axoneme"/>
    <property type="evidence" value="ECO:0007669"/>
    <property type="project" value="UniProtKB-SubCell"/>
</dbReference>
<keyword evidence="3 11" id="KW-0963">Cytoplasm</keyword>
<evidence type="ECO:0000256" key="11">
    <source>
        <dbReference type="RuleBase" id="RU365010"/>
    </source>
</evidence>
<gene>
    <name evidence="12" type="ORF">Cvel_13310</name>
</gene>
<dbReference type="InterPro" id="IPR037177">
    <property type="entry name" value="DLC_sf"/>
</dbReference>
<dbReference type="GO" id="GO:0007017">
    <property type="term" value="P:microtubule-based process"/>
    <property type="evidence" value="ECO:0007669"/>
    <property type="project" value="InterPro"/>
</dbReference>
<evidence type="ECO:0000256" key="6">
    <source>
        <dbReference type="ARBA" id="ARBA00023069"/>
    </source>
</evidence>
<evidence type="ECO:0000313" key="12">
    <source>
        <dbReference type="EMBL" id="CEM55155.1"/>
    </source>
</evidence>
<comment type="subunit">
    <text evidence="2">Consists of at least two heavy chains and a number of intermediate and light chains.</text>
</comment>
<dbReference type="Pfam" id="PF01221">
    <property type="entry name" value="Dynein_light"/>
    <property type="match status" value="1"/>
</dbReference>
<comment type="subcellular location">
    <subcellularLocation>
        <location evidence="1">Cytoplasm</location>
        <location evidence="1">Cytoskeleton</location>
        <location evidence="1">Cilium axoneme</location>
    </subcellularLocation>
</comment>
<reference evidence="12" key="1">
    <citation type="submission" date="2014-11" db="EMBL/GenBank/DDBJ databases">
        <authorList>
            <person name="Otto D Thomas"/>
            <person name="Naeem Raeece"/>
        </authorList>
    </citation>
    <scope>NUCLEOTIDE SEQUENCE</scope>
</reference>
<dbReference type="GO" id="GO:0005874">
    <property type="term" value="C:microtubule"/>
    <property type="evidence" value="ECO:0007669"/>
    <property type="project" value="UniProtKB-KW"/>
</dbReference>
<comment type="similarity">
    <text evidence="11">Belongs to the dynein light chain family.</text>
</comment>
<dbReference type="FunFam" id="3.30.740.10:FF:000002">
    <property type="entry name" value="Dynein light chain"/>
    <property type="match status" value="1"/>
</dbReference>
<dbReference type="Gene3D" id="3.30.740.10">
    <property type="entry name" value="Protein Inhibitor Of Neuronal Nitric Oxide Synthase"/>
    <property type="match status" value="1"/>
</dbReference>
<evidence type="ECO:0000256" key="3">
    <source>
        <dbReference type="ARBA" id="ARBA00022490"/>
    </source>
</evidence>
<dbReference type="AlphaFoldDB" id="A0A0G4IDC7"/>
<evidence type="ECO:0000256" key="8">
    <source>
        <dbReference type="ARBA" id="ARBA00023212"/>
    </source>
</evidence>
<evidence type="ECO:0000256" key="2">
    <source>
        <dbReference type="ARBA" id="ARBA00011655"/>
    </source>
</evidence>